<evidence type="ECO:0000313" key="9">
    <source>
        <dbReference type="Proteomes" id="UP000238350"/>
    </source>
</evidence>
<feature type="transmembrane region" description="Helical" evidence="6">
    <location>
        <begin position="129"/>
        <end position="146"/>
    </location>
</feature>
<reference evidence="8 9" key="1">
    <citation type="submission" date="2017-04" db="EMBL/GenBank/DDBJ databases">
        <title>Genome sequencing of [Candida] sorbophila.</title>
        <authorList>
            <person name="Ahn J.O."/>
        </authorList>
    </citation>
    <scope>NUCLEOTIDE SEQUENCE [LARGE SCALE GENOMIC DNA]</scope>
    <source>
        <strain evidence="8 9">DS02</strain>
    </source>
</reference>
<dbReference type="Pfam" id="PF04116">
    <property type="entry name" value="FA_hydroxylase"/>
    <property type="match status" value="1"/>
</dbReference>
<evidence type="ECO:0000256" key="1">
    <source>
        <dbReference type="ARBA" id="ARBA00004370"/>
    </source>
</evidence>
<dbReference type="EMBL" id="NDIQ01000022">
    <property type="protein sequence ID" value="PRT56654.1"/>
    <property type="molecule type" value="Genomic_DNA"/>
</dbReference>
<keyword evidence="8" id="KW-0560">Oxidoreductase</keyword>
<evidence type="ECO:0000256" key="3">
    <source>
        <dbReference type="ARBA" id="ARBA00022989"/>
    </source>
</evidence>
<feature type="domain" description="Fatty acid hydroxylase" evidence="7">
    <location>
        <begin position="134"/>
        <end position="270"/>
    </location>
</feature>
<evidence type="ECO:0000259" key="7">
    <source>
        <dbReference type="Pfam" id="PF04116"/>
    </source>
</evidence>
<dbReference type="GeneID" id="36518022"/>
<keyword evidence="8" id="KW-0503">Monooxygenase</keyword>
<dbReference type="GO" id="GO:0016020">
    <property type="term" value="C:membrane"/>
    <property type="evidence" value="ECO:0007669"/>
    <property type="project" value="UniProtKB-SubCell"/>
</dbReference>
<dbReference type="Proteomes" id="UP000238350">
    <property type="component" value="Unassembled WGS sequence"/>
</dbReference>
<gene>
    <name evidence="8" type="ORF">B9G98_04274</name>
</gene>
<feature type="compositionally biased region" description="Basic and acidic residues" evidence="5">
    <location>
        <begin position="292"/>
        <end position="306"/>
    </location>
</feature>
<dbReference type="AlphaFoldDB" id="A0A2T0FNU2"/>
<feature type="transmembrane region" description="Helical" evidence="6">
    <location>
        <begin position="39"/>
        <end position="64"/>
    </location>
</feature>
<keyword evidence="2 6" id="KW-0812">Transmembrane</keyword>
<dbReference type="GO" id="GO:0004497">
    <property type="term" value="F:monooxygenase activity"/>
    <property type="evidence" value="ECO:0007669"/>
    <property type="project" value="UniProtKB-KW"/>
</dbReference>
<dbReference type="PANTHER" id="PTHR11863">
    <property type="entry name" value="STEROL DESATURASE"/>
    <property type="match status" value="1"/>
</dbReference>
<evidence type="ECO:0000256" key="4">
    <source>
        <dbReference type="ARBA" id="ARBA00023136"/>
    </source>
</evidence>
<organism evidence="8 9">
    <name type="scientific">Wickerhamiella sorbophila</name>
    <dbReference type="NCBI Taxonomy" id="45607"/>
    <lineage>
        <taxon>Eukaryota</taxon>
        <taxon>Fungi</taxon>
        <taxon>Dikarya</taxon>
        <taxon>Ascomycota</taxon>
        <taxon>Saccharomycotina</taxon>
        <taxon>Dipodascomycetes</taxon>
        <taxon>Dipodascales</taxon>
        <taxon>Trichomonascaceae</taxon>
        <taxon>Wickerhamiella</taxon>
    </lineage>
</organism>
<proteinExistence type="predicted"/>
<keyword evidence="4 6" id="KW-0472">Membrane</keyword>
<evidence type="ECO:0000313" key="8">
    <source>
        <dbReference type="EMBL" id="PRT56654.1"/>
    </source>
</evidence>
<dbReference type="InterPro" id="IPR006694">
    <property type="entry name" value="Fatty_acid_hydroxylase"/>
</dbReference>
<protein>
    <submittedName>
        <fullName evidence="8">Methylsterol monooxygenase</fullName>
    </submittedName>
</protein>
<feature type="region of interest" description="Disordered" evidence="5">
    <location>
        <begin position="292"/>
        <end position="325"/>
    </location>
</feature>
<name>A0A2T0FNU2_9ASCO</name>
<dbReference type="OrthoDB" id="1658724at2759"/>
<dbReference type="STRING" id="45607.A0A2T0FNU2"/>
<feature type="transmembrane region" description="Helical" evidence="6">
    <location>
        <begin position="93"/>
        <end position="117"/>
    </location>
</feature>
<evidence type="ECO:0000256" key="6">
    <source>
        <dbReference type="SAM" id="Phobius"/>
    </source>
</evidence>
<comment type="caution">
    <text evidence="8">The sequence shown here is derived from an EMBL/GenBank/DDBJ whole genome shotgun (WGS) entry which is preliminary data.</text>
</comment>
<comment type="subcellular location">
    <subcellularLocation>
        <location evidence="1">Membrane</location>
    </subcellularLocation>
</comment>
<dbReference type="RefSeq" id="XP_024666599.1">
    <property type="nucleotide sequence ID" value="XM_024810831.1"/>
</dbReference>
<keyword evidence="3 6" id="KW-1133">Transmembrane helix</keyword>
<accession>A0A2T0FNU2</accession>
<dbReference type="GO" id="GO:0005506">
    <property type="term" value="F:iron ion binding"/>
    <property type="evidence" value="ECO:0007669"/>
    <property type="project" value="InterPro"/>
</dbReference>
<dbReference type="InterPro" id="IPR050307">
    <property type="entry name" value="Sterol_Desaturase_Related"/>
</dbReference>
<evidence type="ECO:0000256" key="2">
    <source>
        <dbReference type="ARBA" id="ARBA00022692"/>
    </source>
</evidence>
<keyword evidence="9" id="KW-1185">Reference proteome</keyword>
<feature type="compositionally biased region" description="Polar residues" evidence="5">
    <location>
        <begin position="314"/>
        <end position="325"/>
    </location>
</feature>
<dbReference type="GO" id="GO:0008610">
    <property type="term" value="P:lipid biosynthetic process"/>
    <property type="evidence" value="ECO:0007669"/>
    <property type="project" value="InterPro"/>
</dbReference>
<sequence>MASNITSGALEHMSSFLIEQRSWLETKWENYYNWMDNDILATGFLLLTVHELAYFGRSFPFMILDMIPAMRKYKIQDNRPPTYKQYLECLRSVMLAHVFVEAVPIFGFHFVCDFFNISYRAPFPSLWTMFYQLAIFFLLEDTWHYWGHRLLHTRYLYKNVHKQHHKYAAPFGLTAEYAHPVEVAFTGVGTVGSPLLVASIVGEVHLLTVMIWITLRLFQAIDSHSGYEFPFSLHHFFPLWAGSDHHDDHHHYFVGNFSSSFRHWDYFLGTETPATTRRRDFKLNPFEKRHEIVEDPDDLADKKSAEKATAPAADSTTYAQTTGSN</sequence>
<evidence type="ECO:0000256" key="5">
    <source>
        <dbReference type="SAM" id="MobiDB-lite"/>
    </source>
</evidence>